<reference evidence="2" key="1">
    <citation type="journal article" date="2019" name="Int. J. Syst. Evol. Microbiol.">
        <title>The Global Catalogue of Microorganisms (GCM) 10K type strain sequencing project: providing services to taxonomists for standard genome sequencing and annotation.</title>
        <authorList>
            <consortium name="The Broad Institute Genomics Platform"/>
            <consortium name="The Broad Institute Genome Sequencing Center for Infectious Disease"/>
            <person name="Wu L."/>
            <person name="Ma J."/>
        </authorList>
    </citation>
    <scope>NUCLEOTIDE SEQUENCE [LARGE SCALE GENOMIC DNA]</scope>
    <source>
        <strain evidence="2">CGMCC 1.12749</strain>
    </source>
</reference>
<sequence length="232" mass="27032">MNIPEAIKTTLRFRQVPMTPHQIAYFICFNRLLKATAGFEAMVQSVEEAVYQNPGYFNMTDDLVHMSNWRKDEQQIVEHVFSTVQRAIGLFRELGQRKDCCNNVVLALLLYKRLSDIERSQQLGAPIVPYLWKFDRVTNDTMLSELAARVYEVMDYIERTDDRLANTFLFGKEELNHMNEPCKLGKLQEVMRLLATLQLDEEHVPTPLFQAIFSQLFRNNVKYTSKELSGEV</sequence>
<evidence type="ECO:0000313" key="2">
    <source>
        <dbReference type="Proteomes" id="UP000634043"/>
    </source>
</evidence>
<comment type="caution">
    <text evidence="1">The sequence shown here is derived from an EMBL/GenBank/DDBJ whole genome shotgun (WGS) entry which is preliminary data.</text>
</comment>
<accession>A0ABQ1W6N1</accession>
<protein>
    <recommendedName>
        <fullName evidence="3">Transposase</fullName>
    </recommendedName>
</protein>
<dbReference type="Proteomes" id="UP000634043">
    <property type="component" value="Unassembled WGS sequence"/>
</dbReference>
<dbReference type="RefSeq" id="WP_188501309.1">
    <property type="nucleotide sequence ID" value="NZ_BMFP01000003.1"/>
</dbReference>
<name>A0ABQ1W6N1_9BACT</name>
<keyword evidence="2" id="KW-1185">Reference proteome</keyword>
<proteinExistence type="predicted"/>
<evidence type="ECO:0008006" key="3">
    <source>
        <dbReference type="Google" id="ProtNLM"/>
    </source>
</evidence>
<organism evidence="1 2">
    <name type="scientific">Pontibacter amylolyticus</name>
    <dbReference type="NCBI Taxonomy" id="1424080"/>
    <lineage>
        <taxon>Bacteria</taxon>
        <taxon>Pseudomonadati</taxon>
        <taxon>Bacteroidota</taxon>
        <taxon>Cytophagia</taxon>
        <taxon>Cytophagales</taxon>
        <taxon>Hymenobacteraceae</taxon>
        <taxon>Pontibacter</taxon>
    </lineage>
</organism>
<dbReference type="EMBL" id="BMFP01000003">
    <property type="protein sequence ID" value="GGG14851.1"/>
    <property type="molecule type" value="Genomic_DNA"/>
</dbReference>
<evidence type="ECO:0000313" key="1">
    <source>
        <dbReference type="EMBL" id="GGG14851.1"/>
    </source>
</evidence>
<gene>
    <name evidence="1" type="ORF">GCM10011323_19070</name>
</gene>